<organism evidence="2 3">
    <name type="scientific">Kalanchoe fedtschenkoi</name>
    <name type="common">Lavender scallops</name>
    <name type="synonym">South American air plant</name>
    <dbReference type="NCBI Taxonomy" id="63787"/>
    <lineage>
        <taxon>Eukaryota</taxon>
        <taxon>Viridiplantae</taxon>
        <taxon>Streptophyta</taxon>
        <taxon>Embryophyta</taxon>
        <taxon>Tracheophyta</taxon>
        <taxon>Spermatophyta</taxon>
        <taxon>Magnoliopsida</taxon>
        <taxon>eudicotyledons</taxon>
        <taxon>Gunneridae</taxon>
        <taxon>Pentapetalae</taxon>
        <taxon>Saxifragales</taxon>
        <taxon>Crassulaceae</taxon>
        <taxon>Kalanchoe</taxon>
    </lineage>
</organism>
<sequence length="87" mass="9567">MGYDEKTSFPENNDAKLSQVANMDSFHPGSLNDPPSPREHDHINRPLESYHIMPTKREIIDLVDTESSSSSEEIDVDSAAAAALISP</sequence>
<evidence type="ECO:0000313" key="3">
    <source>
        <dbReference type="Proteomes" id="UP000594263"/>
    </source>
</evidence>
<proteinExistence type="predicted"/>
<dbReference type="AlphaFoldDB" id="A0A7N0RBM1"/>
<feature type="compositionally biased region" description="Polar residues" evidence="1">
    <location>
        <begin position="9"/>
        <end position="22"/>
    </location>
</feature>
<name>A0A7N0RBM1_KALFE</name>
<reference evidence="2" key="1">
    <citation type="submission" date="2021-01" db="UniProtKB">
        <authorList>
            <consortium name="EnsemblPlants"/>
        </authorList>
    </citation>
    <scope>IDENTIFICATION</scope>
</reference>
<protein>
    <submittedName>
        <fullName evidence="2">Uncharacterized protein</fullName>
    </submittedName>
</protein>
<accession>A0A7N0RBM1</accession>
<evidence type="ECO:0000256" key="1">
    <source>
        <dbReference type="SAM" id="MobiDB-lite"/>
    </source>
</evidence>
<keyword evidence="3" id="KW-1185">Reference proteome</keyword>
<dbReference type="EnsemblPlants" id="Kaladp0008s0208.1.v1.1">
    <property type="protein sequence ID" value="Kaladp0008s0208.1.v1.1.CDS.1"/>
    <property type="gene ID" value="Kaladp0008s0208.v1.1"/>
</dbReference>
<feature type="compositionally biased region" description="Basic and acidic residues" evidence="1">
    <location>
        <begin position="36"/>
        <end position="45"/>
    </location>
</feature>
<evidence type="ECO:0000313" key="2">
    <source>
        <dbReference type="EnsemblPlants" id="Kaladp0008s0208.1.v1.1.CDS.1"/>
    </source>
</evidence>
<dbReference type="Gramene" id="Kaladp0008s0208.1.v1.1">
    <property type="protein sequence ID" value="Kaladp0008s0208.1.v1.1.CDS.1"/>
    <property type="gene ID" value="Kaladp0008s0208.v1.1"/>
</dbReference>
<dbReference type="Proteomes" id="UP000594263">
    <property type="component" value="Unplaced"/>
</dbReference>
<feature type="region of interest" description="Disordered" evidence="1">
    <location>
        <begin position="1"/>
        <end position="49"/>
    </location>
</feature>